<evidence type="ECO:0000256" key="7">
    <source>
        <dbReference type="SAM" id="Coils"/>
    </source>
</evidence>
<dbReference type="Pfam" id="PF00072">
    <property type="entry name" value="Response_reg"/>
    <property type="match status" value="1"/>
</dbReference>
<dbReference type="EC" id="2.7.13.3" evidence="2"/>
<dbReference type="InterPro" id="IPR000700">
    <property type="entry name" value="PAS-assoc_C"/>
</dbReference>
<dbReference type="InterPro" id="IPR036097">
    <property type="entry name" value="HisK_dim/P_sf"/>
</dbReference>
<feature type="domain" description="PAC" evidence="13">
    <location>
        <begin position="1099"/>
        <end position="1151"/>
    </location>
</feature>
<keyword evidence="9" id="KW-1133">Transmembrane helix</keyword>
<keyword evidence="5" id="KW-0418">Kinase</keyword>
<dbReference type="CDD" id="cd00130">
    <property type="entry name" value="PAS"/>
    <property type="match status" value="3"/>
</dbReference>
<organism evidence="14 15">
    <name type="scientific">Paracraurococcus lichenis</name>
    <dbReference type="NCBI Taxonomy" id="3064888"/>
    <lineage>
        <taxon>Bacteria</taxon>
        <taxon>Pseudomonadati</taxon>
        <taxon>Pseudomonadota</taxon>
        <taxon>Alphaproteobacteria</taxon>
        <taxon>Acetobacterales</taxon>
        <taxon>Roseomonadaceae</taxon>
        <taxon>Paracraurococcus</taxon>
    </lineage>
</organism>
<evidence type="ECO:0000256" key="6">
    <source>
        <dbReference type="PROSITE-ProRule" id="PRU00169"/>
    </source>
</evidence>
<dbReference type="InterPro" id="IPR013655">
    <property type="entry name" value="PAS_fold_3"/>
</dbReference>
<dbReference type="Gene3D" id="3.40.50.2300">
    <property type="match status" value="1"/>
</dbReference>
<feature type="domain" description="PAS" evidence="12">
    <location>
        <begin position="511"/>
        <end position="581"/>
    </location>
</feature>
<dbReference type="Pfam" id="PF08447">
    <property type="entry name" value="PAS_3"/>
    <property type="match status" value="3"/>
</dbReference>
<comment type="caution">
    <text evidence="14">The sequence shown here is derived from an EMBL/GenBank/DDBJ whole genome shotgun (WGS) entry which is preliminary data.</text>
</comment>
<dbReference type="RefSeq" id="WP_305104182.1">
    <property type="nucleotide sequence ID" value="NZ_JAUTWS010000011.1"/>
</dbReference>
<dbReference type="SMART" id="SM00448">
    <property type="entry name" value="REC"/>
    <property type="match status" value="1"/>
</dbReference>
<evidence type="ECO:0000256" key="1">
    <source>
        <dbReference type="ARBA" id="ARBA00000085"/>
    </source>
</evidence>
<dbReference type="PANTHER" id="PTHR43304">
    <property type="entry name" value="PHYTOCHROME-LIKE PROTEIN CPH1"/>
    <property type="match status" value="1"/>
</dbReference>
<reference evidence="14 15" key="1">
    <citation type="submission" date="2023-08" db="EMBL/GenBank/DDBJ databases">
        <title>The draft genome sequence of Paracraurococcus sp. LOR1-02.</title>
        <authorList>
            <person name="Kingkaew E."/>
            <person name="Tanasupawat S."/>
        </authorList>
    </citation>
    <scope>NUCLEOTIDE SEQUENCE [LARGE SCALE GENOMIC DNA]</scope>
    <source>
        <strain evidence="14 15">LOR1-02</strain>
    </source>
</reference>
<dbReference type="InterPro" id="IPR003594">
    <property type="entry name" value="HATPase_dom"/>
</dbReference>
<dbReference type="PROSITE" id="PS50109">
    <property type="entry name" value="HIS_KIN"/>
    <property type="match status" value="1"/>
</dbReference>
<dbReference type="PROSITE" id="PS50112">
    <property type="entry name" value="PAS"/>
    <property type="match status" value="3"/>
</dbReference>
<dbReference type="SMART" id="SM00387">
    <property type="entry name" value="HATPase_c"/>
    <property type="match status" value="1"/>
</dbReference>
<evidence type="ECO:0000259" key="12">
    <source>
        <dbReference type="PROSITE" id="PS50112"/>
    </source>
</evidence>
<feature type="coiled-coil region" evidence="7">
    <location>
        <begin position="1142"/>
        <end position="1176"/>
    </location>
</feature>
<dbReference type="NCBIfam" id="TIGR00229">
    <property type="entry name" value="sensory_box"/>
    <property type="match status" value="4"/>
</dbReference>
<dbReference type="InterPro" id="IPR052162">
    <property type="entry name" value="Sensor_kinase/Photoreceptor"/>
</dbReference>
<accession>A0ABT9DZJ0</accession>
<feature type="domain" description="PAC" evidence="13">
    <location>
        <begin position="719"/>
        <end position="771"/>
    </location>
</feature>
<feature type="domain" description="Histidine kinase" evidence="10">
    <location>
        <begin position="1196"/>
        <end position="1419"/>
    </location>
</feature>
<dbReference type="InterPro" id="IPR011006">
    <property type="entry name" value="CheY-like_superfamily"/>
</dbReference>
<evidence type="ECO:0000256" key="5">
    <source>
        <dbReference type="ARBA" id="ARBA00022777"/>
    </source>
</evidence>
<dbReference type="Gene3D" id="2.10.70.100">
    <property type="match status" value="2"/>
</dbReference>
<evidence type="ECO:0000256" key="9">
    <source>
        <dbReference type="SAM" id="Phobius"/>
    </source>
</evidence>
<dbReference type="PROSITE" id="PS50113">
    <property type="entry name" value="PAC"/>
    <property type="match status" value="5"/>
</dbReference>
<dbReference type="Pfam" id="PF02518">
    <property type="entry name" value="HATPase_c"/>
    <property type="match status" value="1"/>
</dbReference>
<feature type="domain" description="PAS" evidence="12">
    <location>
        <begin position="897"/>
        <end position="967"/>
    </location>
</feature>
<feature type="domain" description="Response regulatory" evidence="11">
    <location>
        <begin position="1444"/>
        <end position="1563"/>
    </location>
</feature>
<dbReference type="InterPro" id="IPR035965">
    <property type="entry name" value="PAS-like_dom_sf"/>
</dbReference>
<feature type="domain" description="PAC" evidence="13">
    <location>
        <begin position="584"/>
        <end position="638"/>
    </location>
</feature>
<feature type="domain" description="PAC" evidence="13">
    <location>
        <begin position="970"/>
        <end position="1022"/>
    </location>
</feature>
<dbReference type="CDD" id="cd18773">
    <property type="entry name" value="PDC1_HK_sensor"/>
    <property type="match status" value="1"/>
</dbReference>
<dbReference type="Pfam" id="PF08448">
    <property type="entry name" value="PAS_4"/>
    <property type="match status" value="1"/>
</dbReference>
<evidence type="ECO:0000313" key="14">
    <source>
        <dbReference type="EMBL" id="MDO9709317.1"/>
    </source>
</evidence>
<keyword evidence="4" id="KW-0808">Transferase</keyword>
<feature type="modified residue" description="4-aspartylphosphate" evidence="6">
    <location>
        <position position="1494"/>
    </location>
</feature>
<feature type="domain" description="PAS" evidence="12">
    <location>
        <begin position="772"/>
        <end position="842"/>
    </location>
</feature>
<evidence type="ECO:0000259" key="10">
    <source>
        <dbReference type="PROSITE" id="PS50109"/>
    </source>
</evidence>
<dbReference type="EMBL" id="JAUTWS010000011">
    <property type="protein sequence ID" value="MDO9709317.1"/>
    <property type="molecule type" value="Genomic_DNA"/>
</dbReference>
<dbReference type="InterPro" id="IPR013656">
    <property type="entry name" value="PAS_4"/>
</dbReference>
<proteinExistence type="predicted"/>
<dbReference type="InterPro" id="IPR003661">
    <property type="entry name" value="HisK_dim/P_dom"/>
</dbReference>
<dbReference type="PRINTS" id="PR00344">
    <property type="entry name" value="BCTRLSENSOR"/>
</dbReference>
<dbReference type="PROSITE" id="PS50110">
    <property type="entry name" value="RESPONSE_REGULATORY"/>
    <property type="match status" value="1"/>
</dbReference>
<dbReference type="InterPro" id="IPR004358">
    <property type="entry name" value="Sig_transdc_His_kin-like_C"/>
</dbReference>
<evidence type="ECO:0000256" key="3">
    <source>
        <dbReference type="ARBA" id="ARBA00022553"/>
    </source>
</evidence>
<dbReference type="SMART" id="SM00086">
    <property type="entry name" value="PAC"/>
    <property type="match status" value="5"/>
</dbReference>
<evidence type="ECO:0000259" key="13">
    <source>
        <dbReference type="PROSITE" id="PS50113"/>
    </source>
</evidence>
<dbReference type="SUPFAM" id="SSF55874">
    <property type="entry name" value="ATPase domain of HSP90 chaperone/DNA topoisomerase II/histidine kinase"/>
    <property type="match status" value="1"/>
</dbReference>
<dbReference type="InterPro" id="IPR000014">
    <property type="entry name" value="PAS"/>
</dbReference>
<dbReference type="InterPro" id="IPR001610">
    <property type="entry name" value="PAC"/>
</dbReference>
<dbReference type="InterPro" id="IPR036890">
    <property type="entry name" value="HATPase_C_sf"/>
</dbReference>
<name>A0ABT9DZJ0_9PROT</name>
<feature type="transmembrane region" description="Helical" evidence="9">
    <location>
        <begin position="28"/>
        <end position="52"/>
    </location>
</feature>
<evidence type="ECO:0000256" key="8">
    <source>
        <dbReference type="SAM" id="MobiDB-lite"/>
    </source>
</evidence>
<dbReference type="SUPFAM" id="SSF55785">
    <property type="entry name" value="PYP-like sensor domain (PAS domain)"/>
    <property type="match status" value="6"/>
</dbReference>
<dbReference type="SUPFAM" id="SSF47384">
    <property type="entry name" value="Homodimeric domain of signal transducing histidine kinase"/>
    <property type="match status" value="1"/>
</dbReference>
<dbReference type="SMART" id="SM00388">
    <property type="entry name" value="HisKA"/>
    <property type="match status" value="1"/>
</dbReference>
<keyword evidence="15" id="KW-1185">Reference proteome</keyword>
<dbReference type="Pfam" id="PF13426">
    <property type="entry name" value="PAS_9"/>
    <property type="match status" value="1"/>
</dbReference>
<gene>
    <name evidence="14" type="ORF">Q7A36_13275</name>
</gene>
<dbReference type="InterPro" id="IPR005467">
    <property type="entry name" value="His_kinase_dom"/>
</dbReference>
<evidence type="ECO:0000259" key="11">
    <source>
        <dbReference type="PROSITE" id="PS50110"/>
    </source>
</evidence>
<comment type="catalytic activity">
    <reaction evidence="1">
        <text>ATP + protein L-histidine = ADP + protein N-phospho-L-histidine.</text>
        <dbReference type="EC" id="2.7.13.3"/>
    </reaction>
</comment>
<sequence>MRHRSCPAGLDVPPDGDRRPPRLPRVRFTTLLLGLVLAVLLPALAFGGLAAWQAVEGRQAAAEARLRDTARALALALDREIDRHIDLARGLATAEALDGPEPDLARFEAQARRVLASFGTTAVLLDAASLRQVVNTALPPGRPAGAVAAADFRSVAETGRPLVTDLVAGAVAGRPVVGVAVPVLRDGRIPFVLALRLDPEDLRRLLAEEGLAAGLFAAVTDGHGAPVARSDALDARLPGQTIPEESRRRLAAAPSGLYRAVALDGAERVFGVHRLGSAPGWAAVVAQPAAAFNAAWRAPALALGAGAALALALGGALAVVIARGVLLPVRRLEVYARALAEADGPPAAGSAAAIPPAGVAELEALRQGFAAAEAALAGREARLRTVLDHMPVGVSLAEAPSGRITFSSLRLDAILGHPVMTAAGIAEYGQWEAYHPDGRRVAGSEFPLARALAGEATPVLEYRYRRGDGRLAWLRSNAAPIRDAAGTITGAVVATLDIDAKRRAAEALAESEARLRLATSGAGVGTWELDLVTGQGRWSREAGDLLGIGPLEAGAETWVEALHPDDRAAAAEAWRRAMAEGAPYEASFRSAEPAADGGERWLVSRGIVERDAAGRPLRGLGVLIDLTRQRRAEAALAASEAQLRTVVETVPVGLVMAELPSGRIIGGNRYVEQMLRHPVLHSPDIDSYDEWVSYHADGSRVDGHEYPLARMVQEGEESPAIEVLYQRGDGTRAWTRIMGRPVRNAEGKVTGGVVALLDVDSERRAREALAESESRLRTATENARVGLVVVGRDHRYRFANRAYAEILSLPTHDILGRSVAEVLPSVYAGQIRPRLDRAFGGERVEYDLHRPGAAGVADEHFAVTYEPGSTGAGEPIVVVVITNVTERVLAARVLAEGEARFRAIAESLPALVFETDTAGRNLYVNPRYAAFTGIAADALMGDGWQQALHPDDRGAAHAAWSAAVAAGTPYAQEFRFRHRGGAFRWFLCRGAPIRDGERRITGWVGTCTDIDDQKRAEEARLEGEARLQLALEAGGMGHWSWDLLSDRVEMDARVAALFGLDPAGEPPGGAEALSRVHPDDAPGLNAAIATAVAAGNGTFGHQFRIVHRDGAVRWLRSHAQAMPGPDGHALRLVGLNFDVTDMVHAREVLAREAEELDRLAEELDRLAEERGRALAATEARLAHAARMEALGRLAGGIAHDFNNVLQAVEGGITLASKRLLRDPEQARRYLGLAAEAAGRGAAVTSRLLSFARRGELQAEPVGPAPLLAGLMDFLRPMIGANIALRAEVPPGLPPLLADKGQLEAVLVNLANNARDAMPGGGGLTLGAEAATVPGAAGAPPGLAEGVYVRLFVADDGEGMPPEVLARVSEPFFTTKPKGKGTGLGLAMARGFAEQSGGGLSIESAPGRGTTVSVWLPRVPDRHAGLPEGTRDGVSRMPPLSGELRVLLAEDTPEVRTVLAAQLEDQGYAVWQAENAGAALDLVEAGLRPDALVTDLAMPGPMDGLDLLAALRARLPRLPSVLVTGHAGDAGPGRLELAEHGGPFALLRKPAAPEALFDRLARVLRQAGIPGLKAAH</sequence>
<keyword evidence="3 6" id="KW-0597">Phosphoprotein</keyword>
<dbReference type="Gene3D" id="1.10.287.130">
    <property type="match status" value="1"/>
</dbReference>
<evidence type="ECO:0000313" key="15">
    <source>
        <dbReference type="Proteomes" id="UP001243009"/>
    </source>
</evidence>
<evidence type="ECO:0000256" key="2">
    <source>
        <dbReference type="ARBA" id="ARBA00012438"/>
    </source>
</evidence>
<dbReference type="InterPro" id="IPR001789">
    <property type="entry name" value="Sig_transdc_resp-reg_receiver"/>
</dbReference>
<evidence type="ECO:0000256" key="4">
    <source>
        <dbReference type="ARBA" id="ARBA00022679"/>
    </source>
</evidence>
<dbReference type="Gene3D" id="3.30.565.10">
    <property type="entry name" value="Histidine kinase-like ATPase, C-terminal domain"/>
    <property type="match status" value="1"/>
</dbReference>
<keyword evidence="7" id="KW-0175">Coiled coil</keyword>
<keyword evidence="9" id="KW-0472">Membrane</keyword>
<dbReference type="PANTHER" id="PTHR43304:SF1">
    <property type="entry name" value="PAC DOMAIN-CONTAINING PROTEIN"/>
    <property type="match status" value="1"/>
</dbReference>
<feature type="domain" description="PAC" evidence="13">
    <location>
        <begin position="458"/>
        <end position="510"/>
    </location>
</feature>
<dbReference type="Gene3D" id="3.30.450.20">
    <property type="entry name" value="PAS domain"/>
    <property type="match status" value="7"/>
</dbReference>
<dbReference type="SUPFAM" id="SSF52172">
    <property type="entry name" value="CheY-like"/>
    <property type="match status" value="1"/>
</dbReference>
<dbReference type="Proteomes" id="UP001243009">
    <property type="component" value="Unassembled WGS sequence"/>
</dbReference>
<protein>
    <recommendedName>
        <fullName evidence="2">histidine kinase</fullName>
        <ecNumber evidence="2">2.7.13.3</ecNumber>
    </recommendedName>
</protein>
<feature type="region of interest" description="Disordered" evidence="8">
    <location>
        <begin position="1"/>
        <end position="21"/>
    </location>
</feature>
<dbReference type="SMART" id="SM00091">
    <property type="entry name" value="PAS"/>
    <property type="match status" value="6"/>
</dbReference>
<keyword evidence="9" id="KW-0812">Transmembrane</keyword>